<dbReference type="InterPro" id="IPR029510">
    <property type="entry name" value="Ald_DH_CS_GLU"/>
</dbReference>
<name>A0ABV5G382_9MICC</name>
<dbReference type="InterPro" id="IPR015590">
    <property type="entry name" value="Aldehyde_DH_dom"/>
</dbReference>
<evidence type="ECO:0000256" key="3">
    <source>
        <dbReference type="RuleBase" id="RU003345"/>
    </source>
</evidence>
<keyword evidence="1 3" id="KW-0560">Oxidoreductase</keyword>
<dbReference type="Proteomes" id="UP001589575">
    <property type="component" value="Unassembled WGS sequence"/>
</dbReference>
<evidence type="ECO:0000256" key="1">
    <source>
        <dbReference type="ARBA" id="ARBA00023002"/>
    </source>
</evidence>
<evidence type="ECO:0000313" key="5">
    <source>
        <dbReference type="EMBL" id="MFB9073396.1"/>
    </source>
</evidence>
<evidence type="ECO:0000313" key="6">
    <source>
        <dbReference type="Proteomes" id="UP001589575"/>
    </source>
</evidence>
<dbReference type="GO" id="GO:0016491">
    <property type="term" value="F:oxidoreductase activity"/>
    <property type="evidence" value="ECO:0007669"/>
    <property type="project" value="UniProtKB-KW"/>
</dbReference>
<dbReference type="EC" id="1.2.1.-" evidence="5"/>
<dbReference type="InterPro" id="IPR016163">
    <property type="entry name" value="Ald_DH_C"/>
</dbReference>
<reference evidence="5 6" key="1">
    <citation type="submission" date="2024-09" db="EMBL/GenBank/DDBJ databases">
        <authorList>
            <person name="Sun Q."/>
            <person name="Mori K."/>
        </authorList>
    </citation>
    <scope>NUCLEOTIDE SEQUENCE [LARGE SCALE GENOMIC DNA]</scope>
    <source>
        <strain evidence="5 6">CCM 7609</strain>
    </source>
</reference>
<comment type="caution">
    <text evidence="5">The sequence shown here is derived from an EMBL/GenBank/DDBJ whole genome shotgun (WGS) entry which is preliminary data.</text>
</comment>
<sequence>MTITNIDREATALEHEVVSSTPRDLFIAGQWVPAAGRKTFDVSDPATEKVFTQVADASPEDGRRALDAAVAAQADFAATTPAFRAGVLRRVAEILRRDMEKNIRILAWEAGKPLAQGRAEINSGIDFIEHFAEEAVRTEGNYQMNPVSGGRMIVVKQPIGPSILITPWNFPFSQAARKLAPAIAAGCTVVVKPAKETPLILLAFARAFQEAGVPDGVVNVVTTSDSNGVMEPLIRSGDARKLSFTGSTPVGVKLLEQAAEQVLSASMELGGNAPFIVFDDADLQVAIDSLMLNKMWNTGQTCTAANRIFVHSSIIDEFQSRLVERMKSYVQGRGFDEGVNLGPLINAKQLASVEAMVKDAVGKGAALVLGGERLNREGFFYKPTVLRDVPAEAELNREEVFGPVAPLISFETEVEVVAKANDTHYGLVSYVFTEDLRRAVRVSEALEAGNVGLNRGTVAYAAAPFGGVKKSGLGREGSKEGLDEFMETKFIALQM</sequence>
<dbReference type="Gene3D" id="3.40.605.10">
    <property type="entry name" value="Aldehyde Dehydrogenase, Chain A, domain 1"/>
    <property type="match status" value="1"/>
</dbReference>
<feature type="active site" evidence="2">
    <location>
        <position position="268"/>
    </location>
</feature>
<dbReference type="RefSeq" id="WP_378042879.1">
    <property type="nucleotide sequence ID" value="NZ_JBHLWH010000042.1"/>
</dbReference>
<evidence type="ECO:0000256" key="2">
    <source>
        <dbReference type="PROSITE-ProRule" id="PRU10007"/>
    </source>
</evidence>
<evidence type="ECO:0000259" key="4">
    <source>
        <dbReference type="Pfam" id="PF00171"/>
    </source>
</evidence>
<dbReference type="Pfam" id="PF00171">
    <property type="entry name" value="Aldedh"/>
    <property type="match status" value="1"/>
</dbReference>
<dbReference type="PROSITE" id="PS00687">
    <property type="entry name" value="ALDEHYDE_DEHYDR_GLU"/>
    <property type="match status" value="1"/>
</dbReference>
<dbReference type="CDD" id="cd07103">
    <property type="entry name" value="ALDH_F5_SSADH_GabD"/>
    <property type="match status" value="1"/>
</dbReference>
<protein>
    <submittedName>
        <fullName evidence="5">NAD-dependent succinate-semialdehyde dehydrogenase</fullName>
        <ecNumber evidence="5">1.2.1.-</ecNumber>
    </submittedName>
</protein>
<dbReference type="EMBL" id="JBHMFI010000001">
    <property type="protein sequence ID" value="MFB9073396.1"/>
    <property type="molecule type" value="Genomic_DNA"/>
</dbReference>
<gene>
    <name evidence="5" type="ORF">ACFFX0_20215</name>
</gene>
<dbReference type="InterPro" id="IPR016162">
    <property type="entry name" value="Ald_DH_N"/>
</dbReference>
<dbReference type="InterPro" id="IPR016161">
    <property type="entry name" value="Ald_DH/histidinol_DH"/>
</dbReference>
<organism evidence="5 6">
    <name type="scientific">Citricoccus parietis</name>
    <dbReference type="NCBI Taxonomy" id="592307"/>
    <lineage>
        <taxon>Bacteria</taxon>
        <taxon>Bacillati</taxon>
        <taxon>Actinomycetota</taxon>
        <taxon>Actinomycetes</taxon>
        <taxon>Micrococcales</taxon>
        <taxon>Micrococcaceae</taxon>
        <taxon>Citricoccus</taxon>
    </lineage>
</organism>
<feature type="domain" description="Aldehyde dehydrogenase" evidence="4">
    <location>
        <begin position="31"/>
        <end position="491"/>
    </location>
</feature>
<dbReference type="Gene3D" id="3.40.309.10">
    <property type="entry name" value="Aldehyde Dehydrogenase, Chain A, domain 2"/>
    <property type="match status" value="1"/>
</dbReference>
<dbReference type="InterPro" id="IPR050740">
    <property type="entry name" value="Aldehyde_DH_Superfamily"/>
</dbReference>
<keyword evidence="6" id="KW-1185">Reference proteome</keyword>
<proteinExistence type="inferred from homology"/>
<dbReference type="PANTHER" id="PTHR43353">
    <property type="entry name" value="SUCCINATE-SEMIALDEHYDE DEHYDROGENASE, MITOCHONDRIAL"/>
    <property type="match status" value="1"/>
</dbReference>
<dbReference type="SUPFAM" id="SSF53720">
    <property type="entry name" value="ALDH-like"/>
    <property type="match status" value="1"/>
</dbReference>
<comment type="similarity">
    <text evidence="3">Belongs to the aldehyde dehydrogenase family.</text>
</comment>
<accession>A0ABV5G382</accession>
<dbReference type="PANTHER" id="PTHR43353:SF5">
    <property type="entry name" value="SUCCINATE-SEMIALDEHYDE DEHYDROGENASE, MITOCHONDRIAL"/>
    <property type="match status" value="1"/>
</dbReference>